<proteinExistence type="predicted"/>
<organism evidence="1 2">
    <name type="scientific">Sebaldella termitidis (strain ATCC 33386 / NCTC 11300)</name>
    <dbReference type="NCBI Taxonomy" id="526218"/>
    <lineage>
        <taxon>Bacteria</taxon>
        <taxon>Fusobacteriati</taxon>
        <taxon>Fusobacteriota</taxon>
        <taxon>Fusobacteriia</taxon>
        <taxon>Fusobacteriales</taxon>
        <taxon>Leptotrichiaceae</taxon>
        <taxon>Sebaldella</taxon>
    </lineage>
</organism>
<evidence type="ECO:0000313" key="1">
    <source>
        <dbReference type="EMBL" id="ACZ09728.1"/>
    </source>
</evidence>
<protein>
    <submittedName>
        <fullName evidence="1">Uncharacterized protein</fullName>
    </submittedName>
</protein>
<dbReference type="RefSeq" id="WP_012862310.1">
    <property type="nucleotide sequence ID" value="NC_013517.1"/>
</dbReference>
<name>D1ANC4_SEBTE</name>
<dbReference type="Proteomes" id="UP000000845">
    <property type="component" value="Chromosome"/>
</dbReference>
<dbReference type="AlphaFoldDB" id="D1ANC4"/>
<dbReference type="STRING" id="526218.Sterm_2884"/>
<accession>D1ANC4</accession>
<reference evidence="1 2" key="2">
    <citation type="journal article" date="2010" name="Stand. Genomic Sci.">
        <title>Complete genome sequence of Sebaldella termitidis type strain (NCTC 11300).</title>
        <authorList>
            <person name="Harmon-Smith M."/>
            <person name="Celia L."/>
            <person name="Chertkov O."/>
            <person name="Lapidus A."/>
            <person name="Copeland A."/>
            <person name="Glavina Del Rio T."/>
            <person name="Nolan M."/>
            <person name="Lucas S."/>
            <person name="Tice H."/>
            <person name="Cheng J.F."/>
            <person name="Han C."/>
            <person name="Detter J.C."/>
            <person name="Bruce D."/>
            <person name="Goodwin L."/>
            <person name="Pitluck S."/>
            <person name="Pati A."/>
            <person name="Liolios K."/>
            <person name="Ivanova N."/>
            <person name="Mavromatis K."/>
            <person name="Mikhailova N."/>
            <person name="Chen A."/>
            <person name="Palaniappan K."/>
            <person name="Land M."/>
            <person name="Hauser L."/>
            <person name="Chang Y.J."/>
            <person name="Jeffries C.D."/>
            <person name="Brettin T."/>
            <person name="Goker M."/>
            <person name="Beck B."/>
            <person name="Bristow J."/>
            <person name="Eisen J.A."/>
            <person name="Markowitz V."/>
            <person name="Hugenholtz P."/>
            <person name="Kyrpides N.C."/>
            <person name="Klenk H.P."/>
            <person name="Chen F."/>
        </authorList>
    </citation>
    <scope>NUCLEOTIDE SEQUENCE [LARGE SCALE GENOMIC DNA]</scope>
    <source>
        <strain evidence="2">ATCC 33386 / NCTC 11300</strain>
    </source>
</reference>
<evidence type="ECO:0000313" key="2">
    <source>
        <dbReference type="Proteomes" id="UP000000845"/>
    </source>
</evidence>
<dbReference type="EMBL" id="CP001739">
    <property type="protein sequence ID" value="ACZ09728.1"/>
    <property type="molecule type" value="Genomic_DNA"/>
</dbReference>
<gene>
    <name evidence="1" type="ordered locus">Sterm_2884</name>
</gene>
<sequence length="58" mass="6718">MKTDITMKDMSTMYGKMIDVLLIIKEALPPSVYNEMTENRCTLFDFISAYKKYKGVAE</sequence>
<keyword evidence="2" id="KW-1185">Reference proteome</keyword>
<dbReference type="KEGG" id="str:Sterm_2884"/>
<reference evidence="2" key="1">
    <citation type="submission" date="2009-09" db="EMBL/GenBank/DDBJ databases">
        <title>The complete chromosome of Sebaldella termitidis ATCC 33386.</title>
        <authorList>
            <consortium name="US DOE Joint Genome Institute (JGI-PGF)"/>
            <person name="Lucas S."/>
            <person name="Copeland A."/>
            <person name="Lapidus A."/>
            <person name="Glavina del Rio T."/>
            <person name="Dalin E."/>
            <person name="Tice H."/>
            <person name="Bruce D."/>
            <person name="Goodwin L."/>
            <person name="Pitluck S."/>
            <person name="Kyrpides N."/>
            <person name="Mavromatis K."/>
            <person name="Ivanova N."/>
            <person name="Mikhailova N."/>
            <person name="Sims D."/>
            <person name="Meincke L."/>
            <person name="Brettin T."/>
            <person name="Detter J.C."/>
            <person name="Han C."/>
            <person name="Larimer F."/>
            <person name="Land M."/>
            <person name="Hauser L."/>
            <person name="Markowitz V."/>
            <person name="Cheng J.F."/>
            <person name="Hugenholtz P."/>
            <person name="Woyke T."/>
            <person name="Wu D."/>
            <person name="Eisen J.A."/>
        </authorList>
    </citation>
    <scope>NUCLEOTIDE SEQUENCE [LARGE SCALE GENOMIC DNA]</scope>
    <source>
        <strain evidence="2">ATCC 33386 / NCTC 11300</strain>
    </source>
</reference>
<dbReference type="HOGENOM" id="CLU_2976721_0_0_0"/>